<accession>A0ABV2KW36</accession>
<organism evidence="8 9">
    <name type="scientific">Alkalibacillus flavidus</name>
    <dbReference type="NCBI Taxonomy" id="546021"/>
    <lineage>
        <taxon>Bacteria</taxon>
        <taxon>Bacillati</taxon>
        <taxon>Bacillota</taxon>
        <taxon>Bacilli</taxon>
        <taxon>Bacillales</taxon>
        <taxon>Bacillaceae</taxon>
        <taxon>Alkalibacillus</taxon>
    </lineage>
</organism>
<dbReference type="CDD" id="cd11648">
    <property type="entry name" value="RsmI"/>
    <property type="match status" value="1"/>
</dbReference>
<keyword evidence="3 6" id="KW-0489">Methyltransferase</keyword>
<evidence type="ECO:0000256" key="6">
    <source>
        <dbReference type="HAMAP-Rule" id="MF_01877"/>
    </source>
</evidence>
<comment type="caution">
    <text evidence="8">The sequence shown here is derived from an EMBL/GenBank/DDBJ whole genome shotgun (WGS) entry which is preliminary data.</text>
</comment>
<evidence type="ECO:0000259" key="7">
    <source>
        <dbReference type="Pfam" id="PF00590"/>
    </source>
</evidence>
<sequence length="293" mass="33157">MVQRQKSFSKEVVPTLYIVPTPIGNLDDMTFRAVNVLHQVDLIACEDTRQTKKLLNHFDIDGALVSFHEHSDEAKRASLLADLREGKSIALVSDAGMPLISDPGYTLVRDAREEGLHVVALPGANAALTALVASGLPTDSFTFAGFLPKKEQDMRKRLEALDQTGHTLVFYESPYRVKQTVKRMADVYDETRRVTLARELTKTFEEYVSGTIREVYEWVESNDATIRGEFCITVEPADLDNQEIERWWDSWTIIEHVDYYKANEGIKTKAAVKKVAEDRGVPSRDVYDAYHES</sequence>
<dbReference type="PANTHER" id="PTHR46111">
    <property type="entry name" value="RIBOSOMAL RNA SMALL SUBUNIT METHYLTRANSFERASE I"/>
    <property type="match status" value="1"/>
</dbReference>
<dbReference type="InterPro" id="IPR000878">
    <property type="entry name" value="4pyrrol_Mease"/>
</dbReference>
<dbReference type="InterPro" id="IPR014776">
    <property type="entry name" value="4pyrrole_Mease_sub2"/>
</dbReference>
<dbReference type="EC" id="2.1.1.198" evidence="6"/>
<name>A0ABV2KW36_9BACI</name>
<dbReference type="GO" id="GO:0008168">
    <property type="term" value="F:methyltransferase activity"/>
    <property type="evidence" value="ECO:0007669"/>
    <property type="project" value="UniProtKB-KW"/>
</dbReference>
<comment type="function">
    <text evidence="6">Catalyzes the 2'-O-methylation of the ribose of cytidine 1402 (C1402) in 16S rRNA.</text>
</comment>
<dbReference type="HAMAP" id="MF_01877">
    <property type="entry name" value="16SrRNA_methyltr_I"/>
    <property type="match status" value="1"/>
</dbReference>
<dbReference type="InterPro" id="IPR035996">
    <property type="entry name" value="4pyrrol_Methylase_sf"/>
</dbReference>
<comment type="catalytic activity">
    <reaction evidence="6">
        <text>cytidine(1402) in 16S rRNA + S-adenosyl-L-methionine = 2'-O-methylcytidine(1402) in 16S rRNA + S-adenosyl-L-homocysteine + H(+)</text>
        <dbReference type="Rhea" id="RHEA:42924"/>
        <dbReference type="Rhea" id="RHEA-COMP:10285"/>
        <dbReference type="Rhea" id="RHEA-COMP:10286"/>
        <dbReference type="ChEBI" id="CHEBI:15378"/>
        <dbReference type="ChEBI" id="CHEBI:57856"/>
        <dbReference type="ChEBI" id="CHEBI:59789"/>
        <dbReference type="ChEBI" id="CHEBI:74495"/>
        <dbReference type="ChEBI" id="CHEBI:82748"/>
        <dbReference type="EC" id="2.1.1.198"/>
    </reaction>
</comment>
<dbReference type="Proteomes" id="UP001549167">
    <property type="component" value="Unassembled WGS sequence"/>
</dbReference>
<dbReference type="EMBL" id="JBEPMX010000009">
    <property type="protein sequence ID" value="MET3683776.1"/>
    <property type="molecule type" value="Genomic_DNA"/>
</dbReference>
<protein>
    <recommendedName>
        <fullName evidence="6">Ribosomal RNA small subunit methyltransferase I</fullName>
        <ecNumber evidence="6">2.1.1.198</ecNumber>
    </recommendedName>
    <alternativeName>
        <fullName evidence="6">16S rRNA 2'-O-ribose C1402 methyltransferase</fullName>
    </alternativeName>
    <alternativeName>
        <fullName evidence="6">rRNA (cytidine-2'-O-)-methyltransferase RsmI</fullName>
    </alternativeName>
</protein>
<evidence type="ECO:0000256" key="1">
    <source>
        <dbReference type="ARBA" id="ARBA00022490"/>
    </source>
</evidence>
<gene>
    <name evidence="6" type="primary">rsmI</name>
    <name evidence="8" type="ORF">ABID56_001886</name>
</gene>
<dbReference type="InterPro" id="IPR014777">
    <property type="entry name" value="4pyrrole_Mease_sub1"/>
</dbReference>
<dbReference type="PIRSF" id="PIRSF005917">
    <property type="entry name" value="MTase_YraL"/>
    <property type="match status" value="1"/>
</dbReference>
<keyword evidence="1 6" id="KW-0963">Cytoplasm</keyword>
<dbReference type="InterPro" id="IPR008189">
    <property type="entry name" value="rRNA_ssu_MeTfrase_I"/>
</dbReference>
<dbReference type="PROSITE" id="PS01296">
    <property type="entry name" value="RSMI"/>
    <property type="match status" value="1"/>
</dbReference>
<keyword evidence="9" id="KW-1185">Reference proteome</keyword>
<evidence type="ECO:0000256" key="5">
    <source>
        <dbReference type="ARBA" id="ARBA00022691"/>
    </source>
</evidence>
<dbReference type="NCBIfam" id="TIGR00096">
    <property type="entry name" value="16S rRNA (cytidine(1402)-2'-O)-methyltransferase"/>
    <property type="match status" value="1"/>
</dbReference>
<evidence type="ECO:0000256" key="2">
    <source>
        <dbReference type="ARBA" id="ARBA00022552"/>
    </source>
</evidence>
<dbReference type="SUPFAM" id="SSF53790">
    <property type="entry name" value="Tetrapyrrole methylase"/>
    <property type="match status" value="1"/>
</dbReference>
<dbReference type="RefSeq" id="WP_354220491.1">
    <property type="nucleotide sequence ID" value="NZ_JBEPMX010000009.1"/>
</dbReference>
<keyword evidence="2 6" id="KW-0698">rRNA processing</keyword>
<evidence type="ECO:0000313" key="9">
    <source>
        <dbReference type="Proteomes" id="UP001549167"/>
    </source>
</evidence>
<proteinExistence type="inferred from homology"/>
<comment type="similarity">
    <text evidence="6">Belongs to the methyltransferase superfamily. RsmI family.</text>
</comment>
<dbReference type="Gene3D" id="3.40.1010.10">
    <property type="entry name" value="Cobalt-precorrin-4 Transmethylase, Domain 1"/>
    <property type="match status" value="1"/>
</dbReference>
<dbReference type="GO" id="GO:0032259">
    <property type="term" value="P:methylation"/>
    <property type="evidence" value="ECO:0007669"/>
    <property type="project" value="UniProtKB-KW"/>
</dbReference>
<keyword evidence="4 6" id="KW-0808">Transferase</keyword>
<evidence type="ECO:0000313" key="8">
    <source>
        <dbReference type="EMBL" id="MET3683776.1"/>
    </source>
</evidence>
<comment type="subcellular location">
    <subcellularLocation>
        <location evidence="6">Cytoplasm</location>
    </subcellularLocation>
</comment>
<reference evidence="8 9" key="1">
    <citation type="submission" date="2024-06" db="EMBL/GenBank/DDBJ databases">
        <title>Genomic Encyclopedia of Type Strains, Phase IV (KMG-IV): sequencing the most valuable type-strain genomes for metagenomic binning, comparative biology and taxonomic classification.</title>
        <authorList>
            <person name="Goeker M."/>
        </authorList>
    </citation>
    <scope>NUCLEOTIDE SEQUENCE [LARGE SCALE GENOMIC DNA]</scope>
    <source>
        <strain evidence="8 9">DSM 23520</strain>
    </source>
</reference>
<evidence type="ECO:0000256" key="3">
    <source>
        <dbReference type="ARBA" id="ARBA00022603"/>
    </source>
</evidence>
<dbReference type="InterPro" id="IPR018063">
    <property type="entry name" value="SAM_MeTrfase_RsmI_CS"/>
</dbReference>
<keyword evidence="5 6" id="KW-0949">S-adenosyl-L-methionine</keyword>
<dbReference type="Pfam" id="PF00590">
    <property type="entry name" value="TP_methylase"/>
    <property type="match status" value="1"/>
</dbReference>
<evidence type="ECO:0000256" key="4">
    <source>
        <dbReference type="ARBA" id="ARBA00022679"/>
    </source>
</evidence>
<dbReference type="Gene3D" id="3.30.950.10">
    <property type="entry name" value="Methyltransferase, Cobalt-precorrin-4 Transmethylase, Domain 2"/>
    <property type="match status" value="1"/>
</dbReference>
<feature type="domain" description="Tetrapyrrole methylase" evidence="7">
    <location>
        <begin position="15"/>
        <end position="215"/>
    </location>
</feature>
<dbReference type="PANTHER" id="PTHR46111:SF1">
    <property type="entry name" value="RIBOSOMAL RNA SMALL SUBUNIT METHYLTRANSFERASE I"/>
    <property type="match status" value="1"/>
</dbReference>